<evidence type="ECO:0000256" key="2">
    <source>
        <dbReference type="ARBA" id="ARBA00022475"/>
    </source>
</evidence>
<feature type="transmembrane region" description="Helical" evidence="7">
    <location>
        <begin position="366"/>
        <end position="390"/>
    </location>
</feature>
<feature type="transmembrane region" description="Helical" evidence="7">
    <location>
        <begin position="422"/>
        <end position="443"/>
    </location>
</feature>
<dbReference type="GO" id="GO:0005886">
    <property type="term" value="C:plasma membrane"/>
    <property type="evidence" value="ECO:0007669"/>
    <property type="project" value="UniProtKB-SubCell"/>
</dbReference>
<feature type="transmembrane region" description="Helical" evidence="7">
    <location>
        <begin position="324"/>
        <end position="346"/>
    </location>
</feature>
<dbReference type="InterPro" id="IPR003838">
    <property type="entry name" value="ABC3_permease_C"/>
</dbReference>
<evidence type="ECO:0000259" key="8">
    <source>
        <dbReference type="Pfam" id="PF02687"/>
    </source>
</evidence>
<accession>A0A840YZA6</accession>
<feature type="transmembrane region" description="Helical" evidence="7">
    <location>
        <begin position="21"/>
        <end position="42"/>
    </location>
</feature>
<dbReference type="GO" id="GO:0022857">
    <property type="term" value="F:transmembrane transporter activity"/>
    <property type="evidence" value="ECO:0007669"/>
    <property type="project" value="TreeGrafter"/>
</dbReference>
<feature type="transmembrane region" description="Helical" evidence="7">
    <location>
        <begin position="278"/>
        <end position="297"/>
    </location>
</feature>
<proteinExistence type="inferred from homology"/>
<feature type="transmembrane region" description="Helical" evidence="7">
    <location>
        <begin position="770"/>
        <end position="792"/>
    </location>
</feature>
<keyword evidence="11" id="KW-1185">Reference proteome</keyword>
<comment type="similarity">
    <text evidence="6">Belongs to the ABC-4 integral membrane protein family.</text>
</comment>
<keyword evidence="3 7" id="KW-0812">Transmembrane</keyword>
<evidence type="ECO:0000256" key="4">
    <source>
        <dbReference type="ARBA" id="ARBA00022989"/>
    </source>
</evidence>
<evidence type="ECO:0000256" key="7">
    <source>
        <dbReference type="SAM" id="Phobius"/>
    </source>
</evidence>
<dbReference type="EMBL" id="JACIJI010000002">
    <property type="protein sequence ID" value="MBB5718935.1"/>
    <property type="molecule type" value="Genomic_DNA"/>
</dbReference>
<evidence type="ECO:0000256" key="6">
    <source>
        <dbReference type="ARBA" id="ARBA00038076"/>
    </source>
</evidence>
<organism evidence="10 11">
    <name type="scientific">Stakelama sediminis</name>
    <dbReference type="NCBI Taxonomy" id="463200"/>
    <lineage>
        <taxon>Bacteria</taxon>
        <taxon>Pseudomonadati</taxon>
        <taxon>Pseudomonadota</taxon>
        <taxon>Alphaproteobacteria</taxon>
        <taxon>Sphingomonadales</taxon>
        <taxon>Sphingomonadaceae</taxon>
        <taxon>Stakelama</taxon>
    </lineage>
</organism>
<dbReference type="InterPro" id="IPR025857">
    <property type="entry name" value="MacB_PCD"/>
</dbReference>
<reference evidence="10 11" key="1">
    <citation type="submission" date="2020-08" db="EMBL/GenBank/DDBJ databases">
        <title>Genomic Encyclopedia of Type Strains, Phase IV (KMG-IV): sequencing the most valuable type-strain genomes for metagenomic binning, comparative biology and taxonomic classification.</title>
        <authorList>
            <person name="Goeker M."/>
        </authorList>
    </citation>
    <scope>NUCLEOTIDE SEQUENCE [LARGE SCALE GENOMIC DNA]</scope>
    <source>
        <strain evidence="10 11">DSM 27203</strain>
    </source>
</reference>
<evidence type="ECO:0000313" key="10">
    <source>
        <dbReference type="EMBL" id="MBB5718935.1"/>
    </source>
</evidence>
<dbReference type="Pfam" id="PF02687">
    <property type="entry name" value="FtsX"/>
    <property type="match status" value="2"/>
</dbReference>
<evidence type="ECO:0000259" key="9">
    <source>
        <dbReference type="Pfam" id="PF12704"/>
    </source>
</evidence>
<evidence type="ECO:0000313" key="11">
    <source>
        <dbReference type="Proteomes" id="UP000554342"/>
    </source>
</evidence>
<feature type="domain" description="MacB-like periplasmic core" evidence="9">
    <location>
        <begin position="22"/>
        <end position="237"/>
    </location>
</feature>
<dbReference type="PANTHER" id="PTHR30572">
    <property type="entry name" value="MEMBRANE COMPONENT OF TRANSPORTER-RELATED"/>
    <property type="match status" value="1"/>
</dbReference>
<dbReference type="Pfam" id="PF12704">
    <property type="entry name" value="MacB_PCD"/>
    <property type="match status" value="2"/>
</dbReference>
<comment type="subcellular location">
    <subcellularLocation>
        <location evidence="1">Cell membrane</location>
        <topology evidence="1">Multi-pass membrane protein</topology>
    </subcellularLocation>
</comment>
<dbReference type="Proteomes" id="UP000554342">
    <property type="component" value="Unassembled WGS sequence"/>
</dbReference>
<evidence type="ECO:0000256" key="5">
    <source>
        <dbReference type="ARBA" id="ARBA00023136"/>
    </source>
</evidence>
<dbReference type="PANTHER" id="PTHR30572:SF4">
    <property type="entry name" value="ABC TRANSPORTER PERMEASE YTRF"/>
    <property type="match status" value="1"/>
</dbReference>
<gene>
    <name evidence="10" type="ORF">FHR23_001858</name>
</gene>
<protein>
    <submittedName>
        <fullName evidence="10">Putative ABC transport system permease protein</fullName>
    </submittedName>
</protein>
<feature type="transmembrane region" description="Helical" evidence="7">
    <location>
        <begin position="682"/>
        <end position="706"/>
    </location>
</feature>
<keyword evidence="5 7" id="KW-0472">Membrane</keyword>
<feature type="transmembrane region" description="Helical" evidence="7">
    <location>
        <begin position="727"/>
        <end position="750"/>
    </location>
</feature>
<evidence type="ECO:0000256" key="1">
    <source>
        <dbReference type="ARBA" id="ARBA00004651"/>
    </source>
</evidence>
<sequence>MIGGSPFLTLYRSLTRHRLFAVLNIGGLALGIAVFLILFLFVQFERGYDRQLPGWNTLWLLQEHRVGPGESAQPGLFTMGNELLQLQADYPQLTGTRYDSMGVTVLQGPRSFAEPLAAVDTNYFRLFPFPALAGNPSQTLQEPNGLVITQRAATKYFGDQPALGRELTLRINGEDYSYRVGSVIADPPMQTTLKSDLYVPIVPARFANEWWDHWGSASLTTLLQFPDKSAAHRFEAALPGFLDRHAFPTGNVKKGKYYQSITPLSALHLATPGDRATVVTLALMGILTLLIAIMNYINLATARAGLRAPEVALRKVFGGVRSAIMAQFLGEAVVTVFVATLIGLAFAELALPLLNTAIGTSLSIRYIGAGGLALPLIAMVLVVGLIAGLYPAAILSRYRPARVLAAARTPDGGRNGTRLRQALIVAQFAIAIAFGISTSVMIAQVAHVRMADPGFQRQGLIIVRSFFDGSLDHAAQNDLMRAFRATPGVTSATVAQNAPGDQFTTNGDTVWLPGKPTVKPSMMTVQIGPDYFKTFGAHRLAGRSLDTSHGGDDLSVASGDRTGALNIVVNRTALKELGIASPQAAIGQAIDGTRPMRIVGVVGDMRFRDPREPVGGVIYMLDTARISSSMATIRYTGVDAATMTARLEKAWKSIAPTVPFDAKTVRQNLWQKYYQQDARRSLLFTIGAVLAVAIGCIGLYGLAAFDTSRRIREIGIRKTLGASTRDILRLLIGQFLRPVVLANLIAWPLAYFAMRKWLAGFDDRIALSPAYFLAASVIAALIAIATIFGQAWRVARAEPAKALRYE</sequence>
<keyword evidence="2" id="KW-1003">Cell membrane</keyword>
<dbReference type="RefSeq" id="WP_184003084.1">
    <property type="nucleotide sequence ID" value="NZ_BAABIF010000013.1"/>
</dbReference>
<feature type="domain" description="MacB-like periplasmic core" evidence="9">
    <location>
        <begin position="430"/>
        <end position="648"/>
    </location>
</feature>
<keyword evidence="4 7" id="KW-1133">Transmembrane helix</keyword>
<name>A0A840YZA6_9SPHN</name>
<comment type="caution">
    <text evidence="10">The sequence shown here is derived from an EMBL/GenBank/DDBJ whole genome shotgun (WGS) entry which is preliminary data.</text>
</comment>
<dbReference type="AlphaFoldDB" id="A0A840YZA6"/>
<evidence type="ECO:0000256" key="3">
    <source>
        <dbReference type="ARBA" id="ARBA00022692"/>
    </source>
</evidence>
<feature type="domain" description="ABC3 transporter permease C-terminal" evidence="8">
    <location>
        <begin position="687"/>
        <end position="799"/>
    </location>
</feature>
<dbReference type="InterPro" id="IPR050250">
    <property type="entry name" value="Macrolide_Exporter_MacB"/>
</dbReference>
<feature type="domain" description="ABC3 transporter permease C-terminal" evidence="8">
    <location>
        <begin position="283"/>
        <end position="397"/>
    </location>
</feature>